<dbReference type="PANTHER" id="PTHR19932">
    <property type="entry name" value="WD REPEAT AND HMG-BOX DNA BINDING PROTEIN"/>
    <property type="match status" value="1"/>
</dbReference>
<dbReference type="Proteomes" id="UP000029725">
    <property type="component" value="Unassembled WGS sequence"/>
</dbReference>
<dbReference type="GO" id="GO:0006281">
    <property type="term" value="P:DNA repair"/>
    <property type="evidence" value="ECO:0007669"/>
    <property type="project" value="TreeGrafter"/>
</dbReference>
<feature type="non-terminal residue" evidence="3">
    <location>
        <position position="1"/>
    </location>
</feature>
<dbReference type="InterPro" id="IPR022100">
    <property type="entry name" value="WDHD1/CFT4_beta-prop_2nd"/>
</dbReference>
<protein>
    <recommendedName>
        <fullName evidence="2">WDHD1/CFT4 second beta-propeller domain-containing protein</fullName>
    </recommendedName>
</protein>
<dbReference type="VEuPathDB" id="MicrosporidiaDB:DI09_2p10"/>
<evidence type="ECO:0000256" key="1">
    <source>
        <dbReference type="SAM" id="MobiDB-lite"/>
    </source>
</evidence>
<gene>
    <name evidence="3" type="ORF">DI09_2p10</name>
</gene>
<evidence type="ECO:0000313" key="3">
    <source>
        <dbReference type="EMBL" id="KGG51624.1"/>
    </source>
</evidence>
<feature type="region of interest" description="Disordered" evidence="1">
    <location>
        <begin position="151"/>
        <end position="186"/>
    </location>
</feature>
<dbReference type="GO" id="GO:0006261">
    <property type="term" value="P:DNA-templated DNA replication"/>
    <property type="evidence" value="ECO:0007669"/>
    <property type="project" value="TreeGrafter"/>
</dbReference>
<dbReference type="EMBL" id="JMKJ01000222">
    <property type="protein sequence ID" value="KGG51624.1"/>
    <property type="molecule type" value="Genomic_DNA"/>
</dbReference>
<dbReference type="GeneID" id="25259435"/>
<accession>A0A098VS26</accession>
<dbReference type="RefSeq" id="XP_013238107.1">
    <property type="nucleotide sequence ID" value="XM_013382653.1"/>
</dbReference>
<sequence>ASIDSSGSIKLWDVSTENLESAVRTVSLLDIDFPSPIYAGLTPEYRKLLVSPTERLFISWRLPDGNFLAIPSNDSIQIYSLIDNKFTYCNSLFGGHTKIDESGSFMYIPIVLNPLSKASENKNGQLASIESAVPDVPIARHKRKNTISEEVDENNGMDADKEAKALPSTTYTNPKTKKTSQPIESSDEEMAALDEFADDHEFDDDMEEAGEEEEVEDGLTDHEEEEDYKDNLENIVELQGRRLAKPFKSVSTFSLPSIPVLQPGSTPIIEKRRFLAWNSIGWITVLYDEDSDDLGTIDIGFNDHSAMKPVHFVDYVGYHFGALSKKGAFFASKYKSRNPFKNEVQAKPSSLYYLPFLSWAPKSEWRAELSESESVLAIACTDDYSVVATDLLYIHIYSLGGIQLFLFSIPEPIVSLVAEGNILFSIFGRFSDITTQRLSFSIFDLKEQRDIPISNRLLPLSSPDSSSNAIKFRSLVSSGDPVSVVWTGFVDNLCIPSFMDSCGIVRALFSESGWQWVPILDCYKQVMGNSNPDTATGVKMNLFPVSLDENNMLVAMMKGDDPWPAVFPKPVIKELAIYPPSPLGRIDFEIEKKYTYGIINNAYGNVDGVLPSKRRAENSKLDKLLFELLKLSLALEICSLFHLEKSFDFAIQLTSASHLVDLSRRIKEVKLKRFSTDSCVENETDRNTDIHTSVSQLLIQRDQGSATFQSKNSSSFMNSILEDPRTHENHTKTSIKDFSDTFR</sequence>
<dbReference type="AlphaFoldDB" id="A0A098VS26"/>
<feature type="domain" description="WDHD1/CFT4 second beta-propeller" evidence="2">
    <location>
        <begin position="261"/>
        <end position="580"/>
    </location>
</feature>
<name>A0A098VS26_9MICR</name>
<dbReference type="PANTHER" id="PTHR19932:SF10">
    <property type="entry name" value="WD REPEAT AND HMG-BOX DNA-BINDING PROTEIN 1"/>
    <property type="match status" value="1"/>
</dbReference>
<dbReference type="GO" id="GO:0043596">
    <property type="term" value="C:nuclear replication fork"/>
    <property type="evidence" value="ECO:0007669"/>
    <property type="project" value="TreeGrafter"/>
</dbReference>
<dbReference type="GO" id="GO:0003682">
    <property type="term" value="F:chromatin binding"/>
    <property type="evidence" value="ECO:0007669"/>
    <property type="project" value="TreeGrafter"/>
</dbReference>
<dbReference type="OrthoDB" id="427368at2759"/>
<proteinExistence type="predicted"/>
<comment type="caution">
    <text evidence="3">The sequence shown here is derived from an EMBL/GenBank/DDBJ whole genome shotgun (WGS) entry which is preliminary data.</text>
</comment>
<feature type="region of interest" description="Disordered" evidence="1">
    <location>
        <begin position="204"/>
        <end position="227"/>
    </location>
</feature>
<evidence type="ECO:0000259" key="2">
    <source>
        <dbReference type="Pfam" id="PF12341"/>
    </source>
</evidence>
<organism evidence="3 4">
    <name type="scientific">Mitosporidium daphniae</name>
    <dbReference type="NCBI Taxonomy" id="1485682"/>
    <lineage>
        <taxon>Eukaryota</taxon>
        <taxon>Fungi</taxon>
        <taxon>Fungi incertae sedis</taxon>
        <taxon>Microsporidia</taxon>
        <taxon>Mitosporidium</taxon>
    </lineage>
</organism>
<feature type="compositionally biased region" description="Polar residues" evidence="1">
    <location>
        <begin position="167"/>
        <end position="184"/>
    </location>
</feature>
<reference evidence="3 4" key="1">
    <citation type="submission" date="2014-04" db="EMBL/GenBank/DDBJ databases">
        <title>A new species of microsporidia sheds light on the evolution of extreme parasitism.</title>
        <authorList>
            <person name="Haag K.L."/>
            <person name="James T.Y."/>
            <person name="Larsson R."/>
            <person name="Schaer T.M."/>
            <person name="Refardt D."/>
            <person name="Pombert J.-F."/>
            <person name="Ebert D."/>
        </authorList>
    </citation>
    <scope>NUCLEOTIDE SEQUENCE [LARGE SCALE GENOMIC DNA]</scope>
    <source>
        <strain evidence="3 4">UGP3</strain>
        <tissue evidence="3">Spores</tissue>
    </source>
</reference>
<dbReference type="GO" id="GO:0000278">
    <property type="term" value="P:mitotic cell cycle"/>
    <property type="evidence" value="ECO:0007669"/>
    <property type="project" value="TreeGrafter"/>
</dbReference>
<dbReference type="HOGENOM" id="CLU_374125_0_0_1"/>
<keyword evidence="4" id="KW-1185">Reference proteome</keyword>
<evidence type="ECO:0000313" key="4">
    <source>
        <dbReference type="Proteomes" id="UP000029725"/>
    </source>
</evidence>
<dbReference type="Pfam" id="PF12341">
    <property type="entry name" value="Mcl1_mid"/>
    <property type="match status" value="1"/>
</dbReference>